<dbReference type="OrthoDB" id="9972042at2"/>
<accession>A0A4U3M3K1</accession>
<dbReference type="EMBL" id="SZPZ01000001">
    <property type="protein sequence ID" value="TKK83271.1"/>
    <property type="molecule type" value="Genomic_DNA"/>
</dbReference>
<protein>
    <submittedName>
        <fullName evidence="2">Uncharacterized protein</fullName>
    </submittedName>
</protein>
<evidence type="ECO:0000313" key="2">
    <source>
        <dbReference type="EMBL" id="TKK83271.1"/>
    </source>
</evidence>
<sequence>MALPTLAELKAYLGGATGFSEARWTDPALQSVLDAETAAQGRVCRLPADPEDYPDDLAAALLRRCQRAIEMRSQPLAVLQDNDEFGSSTVVLPGRDPEVRRLEAPFRRLVVG</sequence>
<organism evidence="2 3">
    <name type="scientific">Kribbella jiaozuonensis</name>
    <dbReference type="NCBI Taxonomy" id="2575441"/>
    <lineage>
        <taxon>Bacteria</taxon>
        <taxon>Bacillati</taxon>
        <taxon>Actinomycetota</taxon>
        <taxon>Actinomycetes</taxon>
        <taxon>Propionibacteriales</taxon>
        <taxon>Kribbellaceae</taxon>
        <taxon>Kribbella</taxon>
    </lineage>
</organism>
<gene>
    <name evidence="2" type="ORF">FDA38_11240</name>
    <name evidence="1" type="ORF">FDA38_12285</name>
</gene>
<name>A0A4U3M3K1_9ACTN</name>
<evidence type="ECO:0000313" key="3">
    <source>
        <dbReference type="Proteomes" id="UP000305836"/>
    </source>
</evidence>
<dbReference type="AlphaFoldDB" id="A0A4U3M3K1"/>
<comment type="caution">
    <text evidence="2">The sequence shown here is derived from an EMBL/GenBank/DDBJ whole genome shotgun (WGS) entry which is preliminary data.</text>
</comment>
<proteinExistence type="predicted"/>
<evidence type="ECO:0000313" key="1">
    <source>
        <dbReference type="EMBL" id="TKK79201.1"/>
    </source>
</evidence>
<dbReference type="RefSeq" id="WP_137253956.1">
    <property type="nucleotide sequence ID" value="NZ_JBHSPQ010000001.1"/>
</dbReference>
<dbReference type="Proteomes" id="UP000305836">
    <property type="component" value="Unassembled WGS sequence"/>
</dbReference>
<keyword evidence="3" id="KW-1185">Reference proteome</keyword>
<reference evidence="2 3" key="1">
    <citation type="submission" date="2019-04" db="EMBL/GenBank/DDBJ databases">
        <title>Kribbella sp. NEAU-THZ 27 nov., a novel actinomycete isolated from soil.</title>
        <authorList>
            <person name="Duan L."/>
        </authorList>
    </citation>
    <scope>NUCLEOTIDE SEQUENCE [LARGE SCALE GENOMIC DNA]</scope>
    <source>
        <strain evidence="2">NEAU-THZ 27</strain>
        <strain evidence="3">NEAU-THZ27</strain>
    </source>
</reference>
<dbReference type="EMBL" id="SZPZ01000002">
    <property type="protein sequence ID" value="TKK79201.1"/>
    <property type="molecule type" value="Genomic_DNA"/>
</dbReference>